<feature type="transmembrane region" description="Helical" evidence="7">
    <location>
        <begin position="196"/>
        <end position="214"/>
    </location>
</feature>
<keyword evidence="5 7" id="KW-1133">Transmembrane helix</keyword>
<feature type="transmembrane region" description="Helical" evidence="7">
    <location>
        <begin position="12"/>
        <end position="33"/>
    </location>
</feature>
<accession>A0ABD5YPL8</accession>
<evidence type="ECO:0000313" key="9">
    <source>
        <dbReference type="EMBL" id="MFC7190392.1"/>
    </source>
</evidence>
<protein>
    <submittedName>
        <fullName evidence="9">MDR family MFS transporter</fullName>
    </submittedName>
</protein>
<dbReference type="Gene3D" id="1.20.1720.10">
    <property type="entry name" value="Multidrug resistance protein D"/>
    <property type="match status" value="1"/>
</dbReference>
<evidence type="ECO:0000256" key="3">
    <source>
        <dbReference type="ARBA" id="ARBA00022475"/>
    </source>
</evidence>
<proteinExistence type="predicted"/>
<dbReference type="SUPFAM" id="SSF103473">
    <property type="entry name" value="MFS general substrate transporter"/>
    <property type="match status" value="1"/>
</dbReference>
<feature type="transmembrane region" description="Helical" evidence="7">
    <location>
        <begin position="45"/>
        <end position="64"/>
    </location>
</feature>
<feature type="transmembrane region" description="Helical" evidence="7">
    <location>
        <begin position="220"/>
        <end position="239"/>
    </location>
</feature>
<keyword evidence="4 7" id="KW-0812">Transmembrane</keyword>
<dbReference type="GeneID" id="76199992"/>
<dbReference type="GO" id="GO:0005886">
    <property type="term" value="C:plasma membrane"/>
    <property type="evidence" value="ECO:0007669"/>
    <property type="project" value="UniProtKB-SubCell"/>
</dbReference>
<keyword evidence="6 7" id="KW-0472">Membrane</keyword>
<evidence type="ECO:0000256" key="5">
    <source>
        <dbReference type="ARBA" id="ARBA00022989"/>
    </source>
</evidence>
<comment type="caution">
    <text evidence="9">The sequence shown here is derived from an EMBL/GenBank/DDBJ whole genome shotgun (WGS) entry which is preliminary data.</text>
</comment>
<dbReference type="CDD" id="cd17502">
    <property type="entry name" value="MFS_Azr1_MDR_like"/>
    <property type="match status" value="1"/>
</dbReference>
<feature type="transmembrane region" description="Helical" evidence="7">
    <location>
        <begin position="325"/>
        <end position="343"/>
    </location>
</feature>
<dbReference type="InterPro" id="IPR011701">
    <property type="entry name" value="MFS"/>
</dbReference>
<keyword evidence="10" id="KW-1185">Reference proteome</keyword>
<keyword evidence="3" id="KW-1003">Cell membrane</keyword>
<evidence type="ECO:0000313" key="10">
    <source>
        <dbReference type="Proteomes" id="UP001596417"/>
    </source>
</evidence>
<evidence type="ECO:0000259" key="8">
    <source>
        <dbReference type="PROSITE" id="PS50850"/>
    </source>
</evidence>
<dbReference type="Gene3D" id="1.20.1250.20">
    <property type="entry name" value="MFS general substrate transporter like domains"/>
    <property type="match status" value="1"/>
</dbReference>
<evidence type="ECO:0000256" key="4">
    <source>
        <dbReference type="ARBA" id="ARBA00022692"/>
    </source>
</evidence>
<feature type="transmembrane region" description="Helical" evidence="7">
    <location>
        <begin position="101"/>
        <end position="122"/>
    </location>
</feature>
<dbReference type="FunFam" id="1.20.1720.10:FF:000004">
    <property type="entry name" value="EmrB/QacA family drug resistance transporter"/>
    <property type="match status" value="1"/>
</dbReference>
<feature type="domain" description="Major facilitator superfamily (MFS) profile" evidence="8">
    <location>
        <begin position="11"/>
        <end position="477"/>
    </location>
</feature>
<evidence type="ECO:0000256" key="1">
    <source>
        <dbReference type="ARBA" id="ARBA00004651"/>
    </source>
</evidence>
<dbReference type="Proteomes" id="UP001596417">
    <property type="component" value="Unassembled WGS sequence"/>
</dbReference>
<dbReference type="EMBL" id="JBHTAX010000001">
    <property type="protein sequence ID" value="MFC7190392.1"/>
    <property type="molecule type" value="Genomic_DNA"/>
</dbReference>
<evidence type="ECO:0000256" key="7">
    <source>
        <dbReference type="SAM" id="Phobius"/>
    </source>
</evidence>
<dbReference type="PROSITE" id="PS50850">
    <property type="entry name" value="MFS"/>
    <property type="match status" value="1"/>
</dbReference>
<keyword evidence="2" id="KW-0813">Transport</keyword>
<dbReference type="InterPro" id="IPR020846">
    <property type="entry name" value="MFS_dom"/>
</dbReference>
<evidence type="ECO:0000256" key="6">
    <source>
        <dbReference type="ARBA" id="ARBA00023136"/>
    </source>
</evidence>
<sequence length="487" mass="51376">MEQPTSNRRLVTLGMMLGIFLAGIDGTIVSTAMPTVVASIGGLSLYSWVFAAYMLFAAISMPLFGRLSDIYGRKRFFYIGVVVFVLASALAGAAQSMDQLIVFRAVQGIGAGAMYAIPYTILGVIYPPDQRGKAIGYGSAVWGVSSVIGPLLGYLIVVTLNWRWVFYLSVPVGIVAIVLVSRSLEETTGEVERQVDYGGALALSASVGAILLALELSESSIALTGGLLVVGLGSVLAFIRIERSVRVPILPLSLFEDRVFLITNAVGFFSSFVIFAALTYVPLFVQSVYGGAASAALAVFPISIGWSGMSFVSGRQVNRFGERRLIVTGAAIMTASFVAGAFWTASLSLLAILVNVFVMGVGMGMITPPLLTTIQNRLGTEQMGLATSSQQFFRNLGGTIGVTVLGIVMTLVMNDQLDAVPGVSDLGDLQRVLLDSSTPPDGLTLVLTEGLTTVFAVSFVICLLTFGLSVYLPPAHAQAQDVPSGDD</sequence>
<dbReference type="RefSeq" id="WP_264556105.1">
    <property type="nucleotide sequence ID" value="NZ_CP109979.1"/>
</dbReference>
<feature type="transmembrane region" description="Helical" evidence="7">
    <location>
        <begin position="349"/>
        <end position="371"/>
    </location>
</feature>
<feature type="transmembrane region" description="Helical" evidence="7">
    <location>
        <begin position="259"/>
        <end position="283"/>
    </location>
</feature>
<feature type="transmembrane region" description="Helical" evidence="7">
    <location>
        <begin position="450"/>
        <end position="472"/>
    </location>
</feature>
<feature type="transmembrane region" description="Helical" evidence="7">
    <location>
        <begin position="289"/>
        <end position="313"/>
    </location>
</feature>
<feature type="transmembrane region" description="Helical" evidence="7">
    <location>
        <begin position="76"/>
        <end position="95"/>
    </location>
</feature>
<dbReference type="InterPro" id="IPR036259">
    <property type="entry name" value="MFS_trans_sf"/>
</dbReference>
<evidence type="ECO:0000256" key="2">
    <source>
        <dbReference type="ARBA" id="ARBA00022448"/>
    </source>
</evidence>
<feature type="transmembrane region" description="Helical" evidence="7">
    <location>
        <begin position="392"/>
        <end position="413"/>
    </location>
</feature>
<gene>
    <name evidence="9" type="ORF">ACFQL7_11365</name>
</gene>
<dbReference type="AlphaFoldDB" id="A0ABD5YPL8"/>
<dbReference type="PANTHER" id="PTHR23501">
    <property type="entry name" value="MAJOR FACILITATOR SUPERFAMILY"/>
    <property type="match status" value="1"/>
</dbReference>
<feature type="transmembrane region" description="Helical" evidence="7">
    <location>
        <begin position="134"/>
        <end position="158"/>
    </location>
</feature>
<dbReference type="Pfam" id="PF07690">
    <property type="entry name" value="MFS_1"/>
    <property type="match status" value="1"/>
</dbReference>
<organism evidence="9 10">
    <name type="scientific">Halocatena marina</name>
    <dbReference type="NCBI Taxonomy" id="2934937"/>
    <lineage>
        <taxon>Archaea</taxon>
        <taxon>Methanobacteriati</taxon>
        <taxon>Methanobacteriota</taxon>
        <taxon>Stenosarchaea group</taxon>
        <taxon>Halobacteria</taxon>
        <taxon>Halobacteriales</taxon>
        <taxon>Natronomonadaceae</taxon>
        <taxon>Halocatena</taxon>
    </lineage>
</organism>
<feature type="transmembrane region" description="Helical" evidence="7">
    <location>
        <begin position="164"/>
        <end position="184"/>
    </location>
</feature>
<reference evidence="9 10" key="1">
    <citation type="journal article" date="2019" name="Int. J. Syst. Evol. Microbiol.">
        <title>The Global Catalogue of Microorganisms (GCM) 10K type strain sequencing project: providing services to taxonomists for standard genome sequencing and annotation.</title>
        <authorList>
            <consortium name="The Broad Institute Genomics Platform"/>
            <consortium name="The Broad Institute Genome Sequencing Center for Infectious Disease"/>
            <person name="Wu L."/>
            <person name="Ma J."/>
        </authorList>
    </citation>
    <scope>NUCLEOTIDE SEQUENCE [LARGE SCALE GENOMIC DNA]</scope>
    <source>
        <strain evidence="9 10">RDMS1</strain>
    </source>
</reference>
<name>A0ABD5YPL8_9EURY</name>
<dbReference type="PANTHER" id="PTHR23501:SF191">
    <property type="entry name" value="VACUOLAR BASIC AMINO ACID TRANSPORTER 4"/>
    <property type="match status" value="1"/>
</dbReference>
<comment type="subcellular location">
    <subcellularLocation>
        <location evidence="1">Cell membrane</location>
        <topology evidence="1">Multi-pass membrane protein</topology>
    </subcellularLocation>
</comment>